<dbReference type="InterPro" id="IPR051272">
    <property type="entry name" value="RIO-type_Ser/Thr_kinase"/>
</dbReference>
<dbReference type="InterPro" id="IPR011009">
    <property type="entry name" value="Kinase-like_dom_sf"/>
</dbReference>
<evidence type="ECO:0000256" key="11">
    <source>
        <dbReference type="ARBA" id="ARBA00048679"/>
    </source>
</evidence>
<keyword evidence="4" id="KW-0808">Transferase</keyword>
<comment type="catalytic activity">
    <reaction evidence="11">
        <text>L-seryl-[protein] + ATP = O-phospho-L-seryl-[protein] + ADP + H(+)</text>
        <dbReference type="Rhea" id="RHEA:17989"/>
        <dbReference type="Rhea" id="RHEA-COMP:9863"/>
        <dbReference type="Rhea" id="RHEA-COMP:11604"/>
        <dbReference type="ChEBI" id="CHEBI:15378"/>
        <dbReference type="ChEBI" id="CHEBI:29999"/>
        <dbReference type="ChEBI" id="CHEBI:30616"/>
        <dbReference type="ChEBI" id="CHEBI:83421"/>
        <dbReference type="ChEBI" id="CHEBI:456216"/>
        <dbReference type="EC" id="2.7.11.1"/>
    </reaction>
</comment>
<accession>A0ABD6FD25</accession>
<dbReference type="GO" id="GO:0005524">
    <property type="term" value="F:ATP binding"/>
    <property type="evidence" value="ECO:0007669"/>
    <property type="project" value="UniProtKB-KW"/>
</dbReference>
<evidence type="ECO:0000256" key="7">
    <source>
        <dbReference type="ARBA" id="ARBA00022777"/>
    </source>
</evidence>
<keyword evidence="5" id="KW-0479">Metal-binding</keyword>
<feature type="compositionally biased region" description="Basic residues" evidence="12">
    <location>
        <begin position="1"/>
        <end position="20"/>
    </location>
</feature>
<comment type="similarity">
    <text evidence="1">Belongs to the protein kinase superfamily. RIO-type Ser/Thr kinase family.</text>
</comment>
<gene>
    <name evidence="14" type="ORF">DIU77_006310</name>
</gene>
<dbReference type="Gene3D" id="1.10.510.10">
    <property type="entry name" value="Transferase(Phosphotransferase) domain 1"/>
    <property type="match status" value="1"/>
</dbReference>
<dbReference type="Gene3D" id="3.30.200.20">
    <property type="entry name" value="Phosphorylase Kinase, domain 1"/>
    <property type="match status" value="1"/>
</dbReference>
<evidence type="ECO:0000313" key="14">
    <source>
        <dbReference type="EMBL" id="MFO7191840.1"/>
    </source>
</evidence>
<keyword evidence="8" id="KW-0067">ATP-binding</keyword>
<keyword evidence="3" id="KW-0723">Serine/threonine-protein kinase</keyword>
<dbReference type="InterPro" id="IPR008266">
    <property type="entry name" value="Tyr_kinase_AS"/>
</dbReference>
<dbReference type="GO" id="GO:0004674">
    <property type="term" value="F:protein serine/threonine kinase activity"/>
    <property type="evidence" value="ECO:0007669"/>
    <property type="project" value="UniProtKB-KW"/>
</dbReference>
<feature type="region of interest" description="Disordered" evidence="12">
    <location>
        <begin position="1"/>
        <end position="45"/>
    </location>
</feature>
<evidence type="ECO:0000259" key="13">
    <source>
        <dbReference type="SMART" id="SM00090"/>
    </source>
</evidence>
<evidence type="ECO:0000256" key="3">
    <source>
        <dbReference type="ARBA" id="ARBA00022527"/>
    </source>
</evidence>
<dbReference type="AlphaFoldDB" id="A0ABD6FD25"/>
<evidence type="ECO:0000256" key="8">
    <source>
        <dbReference type="ARBA" id="ARBA00022840"/>
    </source>
</evidence>
<dbReference type="PANTHER" id="PTHR45723">
    <property type="entry name" value="SERINE/THREONINE-PROTEIN KINASE RIO1"/>
    <property type="match status" value="1"/>
</dbReference>
<dbReference type="SUPFAM" id="SSF56112">
    <property type="entry name" value="Protein kinase-like (PK-like)"/>
    <property type="match status" value="1"/>
</dbReference>
<evidence type="ECO:0000256" key="5">
    <source>
        <dbReference type="ARBA" id="ARBA00022723"/>
    </source>
</evidence>
<feature type="domain" description="RIO kinase" evidence="13">
    <location>
        <begin position="45"/>
        <end position="297"/>
    </location>
</feature>
<name>A0ABD6FD25_9PSEU</name>
<evidence type="ECO:0000256" key="9">
    <source>
        <dbReference type="ARBA" id="ARBA00022842"/>
    </source>
</evidence>
<evidence type="ECO:0000256" key="10">
    <source>
        <dbReference type="ARBA" id="ARBA00047899"/>
    </source>
</evidence>
<dbReference type="InterPro" id="IPR018934">
    <property type="entry name" value="RIO_dom"/>
</dbReference>
<evidence type="ECO:0000256" key="6">
    <source>
        <dbReference type="ARBA" id="ARBA00022741"/>
    </source>
</evidence>
<dbReference type="EC" id="2.7.11.1" evidence="2"/>
<evidence type="ECO:0000313" key="15">
    <source>
        <dbReference type="Proteomes" id="UP000249324"/>
    </source>
</evidence>
<feature type="compositionally biased region" description="Basic and acidic residues" evidence="12">
    <location>
        <begin position="21"/>
        <end position="36"/>
    </location>
</feature>
<dbReference type="PROSITE" id="PS00109">
    <property type="entry name" value="PROTEIN_KINASE_TYR"/>
    <property type="match status" value="1"/>
</dbReference>
<protein>
    <recommendedName>
        <fullName evidence="2">non-specific serine/threonine protein kinase</fullName>
        <ecNumber evidence="2">2.7.11.1</ecNumber>
    </recommendedName>
</protein>
<keyword evidence="6" id="KW-0547">Nucleotide-binding</keyword>
<keyword evidence="9" id="KW-0460">Magnesium</keyword>
<evidence type="ECO:0000256" key="4">
    <source>
        <dbReference type="ARBA" id="ARBA00022679"/>
    </source>
</evidence>
<evidence type="ECO:0000256" key="12">
    <source>
        <dbReference type="SAM" id="MobiDB-lite"/>
    </source>
</evidence>
<dbReference type="SMART" id="SM00090">
    <property type="entry name" value="RIO"/>
    <property type="match status" value="1"/>
</dbReference>
<dbReference type="Proteomes" id="UP000249324">
    <property type="component" value="Unassembled WGS sequence"/>
</dbReference>
<keyword evidence="7" id="KW-0418">Kinase</keyword>
<dbReference type="InterPro" id="IPR000687">
    <property type="entry name" value="RIO_kinase"/>
</dbReference>
<dbReference type="EMBL" id="QGUI02000053">
    <property type="protein sequence ID" value="MFO7191840.1"/>
    <property type="molecule type" value="Genomic_DNA"/>
</dbReference>
<organism evidence="14 15">
    <name type="scientific">Thermocrispum agreste</name>
    <dbReference type="NCBI Taxonomy" id="37925"/>
    <lineage>
        <taxon>Bacteria</taxon>
        <taxon>Bacillati</taxon>
        <taxon>Actinomycetota</taxon>
        <taxon>Actinomycetes</taxon>
        <taxon>Pseudonocardiales</taxon>
        <taxon>Pseudonocardiaceae</taxon>
        <taxon>Thermocrispum</taxon>
    </lineage>
</organism>
<comment type="catalytic activity">
    <reaction evidence="10">
        <text>L-threonyl-[protein] + ATP = O-phospho-L-threonyl-[protein] + ADP + H(+)</text>
        <dbReference type="Rhea" id="RHEA:46608"/>
        <dbReference type="Rhea" id="RHEA-COMP:11060"/>
        <dbReference type="Rhea" id="RHEA-COMP:11605"/>
        <dbReference type="ChEBI" id="CHEBI:15378"/>
        <dbReference type="ChEBI" id="CHEBI:30013"/>
        <dbReference type="ChEBI" id="CHEBI:30616"/>
        <dbReference type="ChEBI" id="CHEBI:61977"/>
        <dbReference type="ChEBI" id="CHEBI:456216"/>
        <dbReference type="EC" id="2.7.11.1"/>
    </reaction>
</comment>
<dbReference type="GO" id="GO:0046872">
    <property type="term" value="F:metal ion binding"/>
    <property type="evidence" value="ECO:0007669"/>
    <property type="project" value="UniProtKB-KW"/>
</dbReference>
<evidence type="ECO:0000256" key="1">
    <source>
        <dbReference type="ARBA" id="ARBA00009196"/>
    </source>
</evidence>
<dbReference type="Pfam" id="PF01163">
    <property type="entry name" value="RIO1"/>
    <property type="match status" value="1"/>
</dbReference>
<evidence type="ECO:0000256" key="2">
    <source>
        <dbReference type="ARBA" id="ARBA00012513"/>
    </source>
</evidence>
<proteinExistence type="inferred from homology"/>
<comment type="caution">
    <text evidence="14">The sequence shown here is derived from an EMBL/GenBank/DDBJ whole genome shotgun (WGS) entry which is preliminary data.</text>
</comment>
<reference evidence="14 15" key="1">
    <citation type="journal article" date="2021" name="BMC Genomics">
        <title>Genome-resolved metagenome and metatranscriptome analyses of thermophilic composting reveal key bacterial players and their metabolic interactions.</title>
        <authorList>
            <person name="Braga L.P.P."/>
            <person name="Pereira R.V."/>
            <person name="Martins L.F."/>
            <person name="Moura L.M.S."/>
            <person name="Sanchez F.B."/>
            <person name="Patane J.S.L."/>
            <person name="da Silva A.M."/>
            <person name="Setubal J.C."/>
        </authorList>
    </citation>
    <scope>NUCLEOTIDE SEQUENCE [LARGE SCALE GENOMIC DNA]</scope>
    <source>
        <strain evidence="14">ZC4RG45</strain>
    </source>
</reference>
<sequence length="301" mass="34033">MRSRARRRRLPDRLQPSRRGRLTENEKARLARVREDAEADPVVPGRADRWSTWDRAEQGPPPRPDWVVTELAAVDTDLGVLKSGKEADVHLLRRGVPGGRQMLVAAKRYRSSDRRDFHRDAAYLEGRRMRRSREMRAIAKRTSFGRNVIAEQWAVAEFSALCTLWSIGAPVPYPVQRDGTELLMEFVGDQDGTAAPRLAQLRPDREQLHQLWLQLVALLDLMAGAGLTHGDLSAYNLLVHDGQLVLIDLPQIVDVVINPNGERFLERDVRNVAAWFHRRGLPESVTDVDSLVADLLDVARG</sequence>